<feature type="compositionally biased region" description="Polar residues" evidence="1">
    <location>
        <begin position="1"/>
        <end position="10"/>
    </location>
</feature>
<dbReference type="InterPro" id="IPR046331">
    <property type="entry name" value="GPAM1-like"/>
</dbReference>
<feature type="region of interest" description="Disordered" evidence="1">
    <location>
        <begin position="1"/>
        <end position="129"/>
    </location>
</feature>
<dbReference type="AlphaFoldDB" id="A0A2G8KGB4"/>
<name>A0A2G8KGB4_STIJA</name>
<feature type="compositionally biased region" description="Basic and acidic residues" evidence="1">
    <location>
        <begin position="246"/>
        <end position="279"/>
    </location>
</feature>
<dbReference type="PANTHER" id="PTHR46370:SF1">
    <property type="entry name" value="GPALPP MOTIFS-CONTAINING PROTEIN 1"/>
    <property type="match status" value="1"/>
</dbReference>
<feature type="domain" description="DUF3752" evidence="2">
    <location>
        <begin position="173"/>
        <end position="304"/>
    </location>
</feature>
<feature type="compositionally biased region" description="Basic and acidic residues" evidence="1">
    <location>
        <begin position="29"/>
        <end position="44"/>
    </location>
</feature>
<dbReference type="Proteomes" id="UP000230750">
    <property type="component" value="Unassembled WGS sequence"/>
</dbReference>
<dbReference type="EMBL" id="MRZV01000608">
    <property type="protein sequence ID" value="PIK47005.1"/>
    <property type="molecule type" value="Genomic_DNA"/>
</dbReference>
<gene>
    <name evidence="3" type="ORF">BSL78_16143</name>
</gene>
<evidence type="ECO:0000313" key="3">
    <source>
        <dbReference type="EMBL" id="PIK47005.1"/>
    </source>
</evidence>
<sequence>MSSRDGSQGNLGEKEDVYGPTLPPALRKFQNEGDAERGSPKEEVLGPPLPPGFKQTPDDSGEDDDDDDDTYGPSLPPGFKGVDEDSDEDDSFGPPLPPGHKMQEVSSEEEGEIIGPLPPSAADGTSRQSIVKQFEERSKRMKDKLEGKDTVAAPKREAWMMELPDNFKSFGAGPRTFRKKALPENDDRSVWTDTPAEQERKLREKLVAKTQGKKKSKEKPEPEISEKDRQVAEQVEAYNSNQRSKSLMDMHTHSRKRKQEEGEGEKKNERRPFDRDIDLQVNKFDDAQRKHLIKKSAKLDTRFSHGKEKVFL</sequence>
<reference evidence="3 4" key="1">
    <citation type="journal article" date="2017" name="PLoS Biol.">
        <title>The sea cucumber genome provides insights into morphological evolution and visceral regeneration.</title>
        <authorList>
            <person name="Zhang X."/>
            <person name="Sun L."/>
            <person name="Yuan J."/>
            <person name="Sun Y."/>
            <person name="Gao Y."/>
            <person name="Zhang L."/>
            <person name="Li S."/>
            <person name="Dai H."/>
            <person name="Hamel J.F."/>
            <person name="Liu C."/>
            <person name="Yu Y."/>
            <person name="Liu S."/>
            <person name="Lin W."/>
            <person name="Guo K."/>
            <person name="Jin S."/>
            <person name="Xu P."/>
            <person name="Storey K.B."/>
            <person name="Huan P."/>
            <person name="Zhang T."/>
            <person name="Zhou Y."/>
            <person name="Zhang J."/>
            <person name="Lin C."/>
            <person name="Li X."/>
            <person name="Xing L."/>
            <person name="Huo D."/>
            <person name="Sun M."/>
            <person name="Wang L."/>
            <person name="Mercier A."/>
            <person name="Li F."/>
            <person name="Yang H."/>
            <person name="Xiang J."/>
        </authorList>
    </citation>
    <scope>NUCLEOTIDE SEQUENCE [LARGE SCALE GENOMIC DNA]</scope>
    <source>
        <strain evidence="3">Shaxun</strain>
        <tissue evidence="3">Muscle</tissue>
    </source>
</reference>
<accession>A0A2G8KGB4</accession>
<evidence type="ECO:0000313" key="4">
    <source>
        <dbReference type="Proteomes" id="UP000230750"/>
    </source>
</evidence>
<proteinExistence type="predicted"/>
<feature type="compositionally biased region" description="Acidic residues" evidence="1">
    <location>
        <begin position="59"/>
        <end position="70"/>
    </location>
</feature>
<dbReference type="PANTHER" id="PTHR46370">
    <property type="entry name" value="GPALPP MOTIFS-CONTAINING PROTEIN 1"/>
    <property type="match status" value="1"/>
</dbReference>
<organism evidence="3 4">
    <name type="scientific">Stichopus japonicus</name>
    <name type="common">Sea cucumber</name>
    <dbReference type="NCBI Taxonomy" id="307972"/>
    <lineage>
        <taxon>Eukaryota</taxon>
        <taxon>Metazoa</taxon>
        <taxon>Echinodermata</taxon>
        <taxon>Eleutherozoa</taxon>
        <taxon>Echinozoa</taxon>
        <taxon>Holothuroidea</taxon>
        <taxon>Aspidochirotacea</taxon>
        <taxon>Aspidochirotida</taxon>
        <taxon>Stichopodidae</taxon>
        <taxon>Apostichopus</taxon>
    </lineage>
</organism>
<evidence type="ECO:0000259" key="2">
    <source>
        <dbReference type="Pfam" id="PF12572"/>
    </source>
</evidence>
<dbReference type="Pfam" id="PF12572">
    <property type="entry name" value="DUF3752"/>
    <property type="match status" value="1"/>
</dbReference>
<feature type="compositionally biased region" description="Basic and acidic residues" evidence="1">
    <location>
        <begin position="218"/>
        <end position="231"/>
    </location>
</feature>
<dbReference type="OrthoDB" id="73491at2759"/>
<protein>
    <recommendedName>
        <fullName evidence="2">DUF3752 domain-containing protein</fullName>
    </recommendedName>
</protein>
<feature type="compositionally biased region" description="Basic and acidic residues" evidence="1">
    <location>
        <begin position="197"/>
        <end position="207"/>
    </location>
</feature>
<dbReference type="InterPro" id="IPR022226">
    <property type="entry name" value="DUF3752"/>
</dbReference>
<evidence type="ECO:0000256" key="1">
    <source>
        <dbReference type="SAM" id="MobiDB-lite"/>
    </source>
</evidence>
<feature type="compositionally biased region" description="Basic and acidic residues" evidence="1">
    <location>
        <begin position="181"/>
        <end position="190"/>
    </location>
</feature>
<feature type="region of interest" description="Disordered" evidence="1">
    <location>
        <begin position="167"/>
        <end position="279"/>
    </location>
</feature>
<comment type="caution">
    <text evidence="3">The sequence shown here is derived from an EMBL/GenBank/DDBJ whole genome shotgun (WGS) entry which is preliminary data.</text>
</comment>
<keyword evidence="4" id="KW-1185">Reference proteome</keyword>